<name>A0A0C2WVH2_SERVB</name>
<reference evidence="1 2" key="1">
    <citation type="submission" date="2014-04" db="EMBL/GenBank/DDBJ databases">
        <authorList>
            <consortium name="DOE Joint Genome Institute"/>
            <person name="Kuo A."/>
            <person name="Zuccaro A."/>
            <person name="Kohler A."/>
            <person name="Nagy L.G."/>
            <person name="Floudas D."/>
            <person name="Copeland A."/>
            <person name="Barry K.W."/>
            <person name="Cichocki N."/>
            <person name="Veneault-Fourrey C."/>
            <person name="LaButti K."/>
            <person name="Lindquist E.A."/>
            <person name="Lipzen A."/>
            <person name="Lundell T."/>
            <person name="Morin E."/>
            <person name="Murat C."/>
            <person name="Sun H."/>
            <person name="Tunlid A."/>
            <person name="Henrissat B."/>
            <person name="Grigoriev I.V."/>
            <person name="Hibbett D.S."/>
            <person name="Martin F."/>
            <person name="Nordberg H.P."/>
            <person name="Cantor M.N."/>
            <person name="Hua S.X."/>
        </authorList>
    </citation>
    <scope>NUCLEOTIDE SEQUENCE [LARGE SCALE GENOMIC DNA]</scope>
    <source>
        <strain evidence="1 2">MAFF 305830</strain>
    </source>
</reference>
<organism evidence="1 2">
    <name type="scientific">Serendipita vermifera MAFF 305830</name>
    <dbReference type="NCBI Taxonomy" id="933852"/>
    <lineage>
        <taxon>Eukaryota</taxon>
        <taxon>Fungi</taxon>
        <taxon>Dikarya</taxon>
        <taxon>Basidiomycota</taxon>
        <taxon>Agaricomycotina</taxon>
        <taxon>Agaricomycetes</taxon>
        <taxon>Sebacinales</taxon>
        <taxon>Serendipitaceae</taxon>
        <taxon>Serendipita</taxon>
    </lineage>
</organism>
<gene>
    <name evidence="1" type="ORF">M408DRAFT_104412</name>
</gene>
<evidence type="ECO:0000313" key="2">
    <source>
        <dbReference type="Proteomes" id="UP000054097"/>
    </source>
</evidence>
<keyword evidence="2" id="KW-1185">Reference proteome</keyword>
<dbReference type="AlphaFoldDB" id="A0A0C2WVH2"/>
<sequence length="105" mass="12287">MTAHILNCGPRTRRSLRHRFHPRTGSDKSQYYISEACVLPTMTLARPNSDRAMRELISLRGMYDTNVHSSRDPDSRCRMVPHWAAPVRTCMGVRRSRNDWCKNER</sequence>
<proteinExistence type="predicted"/>
<accession>A0A0C2WVH2</accession>
<dbReference type="HOGENOM" id="CLU_2238260_0_0_1"/>
<evidence type="ECO:0000313" key="1">
    <source>
        <dbReference type="EMBL" id="KIM21397.1"/>
    </source>
</evidence>
<dbReference type="Proteomes" id="UP000054097">
    <property type="component" value="Unassembled WGS sequence"/>
</dbReference>
<dbReference type="EMBL" id="KN824384">
    <property type="protein sequence ID" value="KIM21397.1"/>
    <property type="molecule type" value="Genomic_DNA"/>
</dbReference>
<protein>
    <submittedName>
        <fullName evidence="1">Uncharacterized protein</fullName>
    </submittedName>
</protein>
<reference evidence="2" key="2">
    <citation type="submission" date="2015-01" db="EMBL/GenBank/DDBJ databases">
        <title>Evolutionary Origins and Diversification of the Mycorrhizal Mutualists.</title>
        <authorList>
            <consortium name="DOE Joint Genome Institute"/>
            <consortium name="Mycorrhizal Genomics Consortium"/>
            <person name="Kohler A."/>
            <person name="Kuo A."/>
            <person name="Nagy L.G."/>
            <person name="Floudas D."/>
            <person name="Copeland A."/>
            <person name="Barry K.W."/>
            <person name="Cichocki N."/>
            <person name="Veneault-Fourrey C."/>
            <person name="LaButti K."/>
            <person name="Lindquist E.A."/>
            <person name="Lipzen A."/>
            <person name="Lundell T."/>
            <person name="Morin E."/>
            <person name="Murat C."/>
            <person name="Riley R."/>
            <person name="Ohm R."/>
            <person name="Sun H."/>
            <person name="Tunlid A."/>
            <person name="Henrissat B."/>
            <person name="Grigoriev I.V."/>
            <person name="Hibbett D.S."/>
            <person name="Martin F."/>
        </authorList>
    </citation>
    <scope>NUCLEOTIDE SEQUENCE [LARGE SCALE GENOMIC DNA]</scope>
    <source>
        <strain evidence="2">MAFF 305830</strain>
    </source>
</reference>